<name>A0A1H1WLB9_9ACTN</name>
<keyword evidence="1" id="KW-0812">Transmembrane</keyword>
<protein>
    <submittedName>
        <fullName evidence="2">Uncharacterized protein</fullName>
    </submittedName>
</protein>
<sequence length="87" mass="9135">MAGPQIVSAVFLATNPRWGRCSLAYVAGAALSILAVCTIAYLAASFVRDLVGVSAPGSSRPWFCCRPCVCWRWASAAATCYRVCGTG</sequence>
<keyword evidence="3" id="KW-1185">Reference proteome</keyword>
<evidence type="ECO:0000256" key="1">
    <source>
        <dbReference type="SAM" id="Phobius"/>
    </source>
</evidence>
<evidence type="ECO:0000313" key="3">
    <source>
        <dbReference type="Proteomes" id="UP000198983"/>
    </source>
</evidence>
<gene>
    <name evidence="2" type="ORF">SAMN04489717_4536</name>
</gene>
<organism evidence="2 3">
    <name type="scientific">Actinopolymorpha singaporensis</name>
    <dbReference type="NCBI Taxonomy" id="117157"/>
    <lineage>
        <taxon>Bacteria</taxon>
        <taxon>Bacillati</taxon>
        <taxon>Actinomycetota</taxon>
        <taxon>Actinomycetes</taxon>
        <taxon>Propionibacteriales</taxon>
        <taxon>Actinopolymorphaceae</taxon>
        <taxon>Actinopolymorpha</taxon>
    </lineage>
</organism>
<dbReference type="Proteomes" id="UP000198983">
    <property type="component" value="Chromosome I"/>
</dbReference>
<dbReference type="STRING" id="117157.SAMN04489717_4536"/>
<dbReference type="AlphaFoldDB" id="A0A1H1WLB9"/>
<proteinExistence type="predicted"/>
<keyword evidence="1" id="KW-0472">Membrane</keyword>
<feature type="transmembrane region" description="Helical" evidence="1">
    <location>
        <begin position="23"/>
        <end position="44"/>
    </location>
</feature>
<dbReference type="EMBL" id="LT629732">
    <property type="protein sequence ID" value="SDS96969.1"/>
    <property type="molecule type" value="Genomic_DNA"/>
</dbReference>
<accession>A0A1H1WLB9</accession>
<evidence type="ECO:0000313" key="2">
    <source>
        <dbReference type="EMBL" id="SDS96969.1"/>
    </source>
</evidence>
<keyword evidence="1" id="KW-1133">Transmembrane helix</keyword>
<reference evidence="2 3" key="1">
    <citation type="submission" date="2016-10" db="EMBL/GenBank/DDBJ databases">
        <authorList>
            <person name="de Groot N.N."/>
        </authorList>
    </citation>
    <scope>NUCLEOTIDE SEQUENCE [LARGE SCALE GENOMIC DNA]</scope>
    <source>
        <strain evidence="2 3">DSM 22024</strain>
    </source>
</reference>